<dbReference type="EMBL" id="MJFZ01001115">
    <property type="protein sequence ID" value="RAW23184.1"/>
    <property type="molecule type" value="Genomic_DNA"/>
</dbReference>
<keyword evidence="3" id="KW-1185">Reference proteome</keyword>
<dbReference type="AlphaFoldDB" id="A0A329RF71"/>
<accession>A0A329RF71</accession>
<proteinExistence type="predicted"/>
<dbReference type="OrthoDB" id="126475at2759"/>
<dbReference type="InterPro" id="IPR016197">
    <property type="entry name" value="Chromo-like_dom_sf"/>
</dbReference>
<evidence type="ECO:0000256" key="1">
    <source>
        <dbReference type="SAM" id="MobiDB-lite"/>
    </source>
</evidence>
<gene>
    <name evidence="2" type="ORF">PC110_g20381</name>
</gene>
<evidence type="ECO:0000313" key="2">
    <source>
        <dbReference type="EMBL" id="RAW23184.1"/>
    </source>
</evidence>
<reference evidence="2 3" key="1">
    <citation type="submission" date="2018-01" db="EMBL/GenBank/DDBJ databases">
        <title>Draft genome of the strawberry crown rot pathogen Phytophthora cactorum.</title>
        <authorList>
            <person name="Armitage A.D."/>
            <person name="Lysoe E."/>
            <person name="Nellist C.F."/>
            <person name="Harrison R.J."/>
            <person name="Brurberg M.B."/>
        </authorList>
    </citation>
    <scope>NUCLEOTIDE SEQUENCE [LARGE SCALE GENOMIC DNA]</scope>
    <source>
        <strain evidence="2 3">10300</strain>
    </source>
</reference>
<dbReference type="Proteomes" id="UP000251314">
    <property type="component" value="Unassembled WGS sequence"/>
</dbReference>
<dbReference type="VEuPathDB" id="FungiDB:PC110_g20381"/>
<protein>
    <submittedName>
        <fullName evidence="2">Uncharacterized protein</fullName>
    </submittedName>
</protein>
<sequence>MGSIERVNRDTLQVIRAMILEYRVQGMVYFVSLAATPLNEFYLPDGRRRQTIPVSAEIDGYLMELRDSIQSMYCAMEDQRLKQWIRNKKRDRGVNLVSCAMFSAVEELNGHKWNSGINDYEILVGWKGLQAIEDSYESLSQLAKEIRVLVTNYVARTDAQSLREHWQALRGDQGHELAHREQRSVQEVRPSVGSEQVPVSSELRGPQGGAGQLRPRLTGIKWQHRAADRSKQGRNIWAGASDSHADERQASGDEPAERRRLE</sequence>
<feature type="compositionally biased region" description="Basic and acidic residues" evidence="1">
    <location>
        <begin position="173"/>
        <end position="186"/>
    </location>
</feature>
<dbReference type="SUPFAM" id="SSF54160">
    <property type="entry name" value="Chromo domain-like"/>
    <property type="match status" value="1"/>
</dbReference>
<name>A0A329RF71_9STRA</name>
<comment type="caution">
    <text evidence="2">The sequence shown here is derived from an EMBL/GenBank/DDBJ whole genome shotgun (WGS) entry which is preliminary data.</text>
</comment>
<organism evidence="2 3">
    <name type="scientific">Phytophthora cactorum</name>
    <dbReference type="NCBI Taxonomy" id="29920"/>
    <lineage>
        <taxon>Eukaryota</taxon>
        <taxon>Sar</taxon>
        <taxon>Stramenopiles</taxon>
        <taxon>Oomycota</taxon>
        <taxon>Peronosporomycetes</taxon>
        <taxon>Peronosporales</taxon>
        <taxon>Peronosporaceae</taxon>
        <taxon>Phytophthora</taxon>
    </lineage>
</organism>
<evidence type="ECO:0000313" key="3">
    <source>
        <dbReference type="Proteomes" id="UP000251314"/>
    </source>
</evidence>
<feature type="compositionally biased region" description="Basic and acidic residues" evidence="1">
    <location>
        <begin position="243"/>
        <end position="262"/>
    </location>
</feature>
<feature type="region of interest" description="Disordered" evidence="1">
    <location>
        <begin position="173"/>
        <end position="262"/>
    </location>
</feature>